<dbReference type="Gene3D" id="2.40.170.20">
    <property type="entry name" value="TonB-dependent receptor, beta-barrel domain"/>
    <property type="match status" value="1"/>
</dbReference>
<dbReference type="Proteomes" id="UP000603602">
    <property type="component" value="Unassembled WGS sequence"/>
</dbReference>
<keyword evidence="3 7" id="KW-1134">Transmembrane beta strand</keyword>
<dbReference type="SUPFAM" id="SSF56935">
    <property type="entry name" value="Porins"/>
    <property type="match status" value="1"/>
</dbReference>
<feature type="signal peptide" evidence="8">
    <location>
        <begin position="1"/>
        <end position="29"/>
    </location>
</feature>
<evidence type="ECO:0000256" key="3">
    <source>
        <dbReference type="ARBA" id="ARBA00022452"/>
    </source>
</evidence>
<evidence type="ECO:0000256" key="2">
    <source>
        <dbReference type="ARBA" id="ARBA00022448"/>
    </source>
</evidence>
<evidence type="ECO:0000259" key="9">
    <source>
        <dbReference type="SMART" id="SM00965"/>
    </source>
</evidence>
<keyword evidence="8" id="KW-0732">Signal</keyword>
<feature type="domain" description="Secretin/TonB short N-terminal" evidence="9">
    <location>
        <begin position="66"/>
        <end position="116"/>
    </location>
</feature>
<evidence type="ECO:0000256" key="7">
    <source>
        <dbReference type="PROSITE-ProRule" id="PRU01360"/>
    </source>
</evidence>
<sequence length="927" mass="103388">MTRPTRPTRPTVAVRRLARALAAITPAIATIHAPASLAQAAAVRDYAIPAGTLSSTLTRFAAEAGVALSVDAALLEGRQSAGLQGRYGLADGFARLLHGSGLGFRIQDGLVLIVHADEAARQGRPAALLPEVQVLDRPDSLGTSVIDRRRLDALTTGNGDITSALRVLPNIQYDINQYEAGRQGEIAPAEVSIHGAKTYDNAFLFDGMSFSNNLDPIQTNPNNAAQPSSSSQGLAIDTSLLCRITVRDANVPAEFGHFSGGVISADTCEPTRSFGGSVSMEIARSDWMRYHLNEAQEQAYAESTSDTSAPEFDKRTYRVALQGRPTENLGLIASYVRKTSEIPLRGYAGGRVSANDDSEKTEERLSENYFLRGFWTLTPTVKADLSVFHAPQRDRHFINNAKNSWFDIEQGGQGVNLGLSHRHDKVLVSHRLTWNEYESSRDAGQNWYGNWRYSAGDKNWGYRSSATAWNSGEGQYGDIEQTQHTASYQIKADWLPLQLANTTHSFQTGLEFTRQERTFHRLEDAMMYLRTASTTTCATAGGGTDAEGCSLSPTWNGWPGQYFDRVTRYSAGEFELDNTMLSLFGQYELEWERLRLRLGARYQKDDLTPESTVSPRTALFWDVFGNDATRVELGANRYYSHNFMSHYTKQHVLALQSSGTRSLSGGVLSEWNYTPATSWRNYRENLDGLKTPYSDEQVVALSQRWLGARWGLKLVKREDHDQVIRRPHPDGGNVFANEGRSAARTAAFTIETERPLRLGPSWNTLSLGIDYTDVQTSHADYEELVTESEEQEPIRYDGSCMAWNERPADNYNRPVTARLNIITELPAQRLTIGNLFRYRDSYRKFVRQGTADCGGMVADNYELTTFRPAVTWDMRINYAIPVASGQEAFVALSIDNVLDRTNEIEDSSSGIVYEKGRQFWVEFGYRF</sequence>
<dbReference type="Gene3D" id="3.55.50.30">
    <property type="match status" value="1"/>
</dbReference>
<evidence type="ECO:0000256" key="5">
    <source>
        <dbReference type="ARBA" id="ARBA00023136"/>
    </source>
</evidence>
<keyword evidence="4 7" id="KW-0812">Transmembrane</keyword>
<dbReference type="EMBL" id="JACYTO010000002">
    <property type="protein sequence ID" value="MBD8504038.1"/>
    <property type="molecule type" value="Genomic_DNA"/>
</dbReference>
<keyword evidence="2 7" id="KW-0813">Transport</keyword>
<dbReference type="RefSeq" id="WP_187718819.1">
    <property type="nucleotide sequence ID" value="NZ_JACTAH010000002.1"/>
</dbReference>
<dbReference type="SMART" id="SM00965">
    <property type="entry name" value="STN"/>
    <property type="match status" value="1"/>
</dbReference>
<keyword evidence="11" id="KW-1185">Reference proteome</keyword>
<evidence type="ECO:0000313" key="11">
    <source>
        <dbReference type="Proteomes" id="UP000603602"/>
    </source>
</evidence>
<dbReference type="PROSITE" id="PS52016">
    <property type="entry name" value="TONB_DEPENDENT_REC_3"/>
    <property type="match status" value="1"/>
</dbReference>
<dbReference type="Pfam" id="PF07715">
    <property type="entry name" value="Plug"/>
    <property type="match status" value="1"/>
</dbReference>
<evidence type="ECO:0000256" key="6">
    <source>
        <dbReference type="ARBA" id="ARBA00023237"/>
    </source>
</evidence>
<proteinExistence type="inferred from homology"/>
<evidence type="ECO:0000256" key="4">
    <source>
        <dbReference type="ARBA" id="ARBA00022692"/>
    </source>
</evidence>
<evidence type="ECO:0000313" key="10">
    <source>
        <dbReference type="EMBL" id="MBD8504038.1"/>
    </source>
</evidence>
<organism evidence="10 11">
    <name type="scientific">Thauera sedimentorum</name>
    <dbReference type="NCBI Taxonomy" id="2767595"/>
    <lineage>
        <taxon>Bacteria</taxon>
        <taxon>Pseudomonadati</taxon>
        <taxon>Pseudomonadota</taxon>
        <taxon>Betaproteobacteria</taxon>
        <taxon>Rhodocyclales</taxon>
        <taxon>Zoogloeaceae</taxon>
        <taxon>Thauera</taxon>
    </lineage>
</organism>
<comment type="similarity">
    <text evidence="7">Belongs to the TonB-dependent receptor family.</text>
</comment>
<protein>
    <submittedName>
        <fullName evidence="10">TonB-dependent receptor</fullName>
    </submittedName>
</protein>
<gene>
    <name evidence="10" type="ORF">IFO67_14170</name>
</gene>
<dbReference type="InterPro" id="IPR011662">
    <property type="entry name" value="Secretin/TonB_short_N"/>
</dbReference>
<dbReference type="InterPro" id="IPR036942">
    <property type="entry name" value="Beta-barrel_TonB_sf"/>
</dbReference>
<evidence type="ECO:0000256" key="8">
    <source>
        <dbReference type="SAM" id="SignalP"/>
    </source>
</evidence>
<accession>A0ABR9BDF0</accession>
<dbReference type="InterPro" id="IPR039426">
    <property type="entry name" value="TonB-dep_rcpt-like"/>
</dbReference>
<keyword evidence="10" id="KW-0675">Receptor</keyword>
<evidence type="ECO:0000256" key="1">
    <source>
        <dbReference type="ARBA" id="ARBA00004571"/>
    </source>
</evidence>
<feature type="chain" id="PRO_5047524614" evidence="8">
    <location>
        <begin position="30"/>
        <end position="927"/>
    </location>
</feature>
<name>A0ABR9BDF0_9RHOO</name>
<reference evidence="11" key="1">
    <citation type="submission" date="2023-07" db="EMBL/GenBank/DDBJ databases">
        <title>Thauera sp. CAU 1555 isolated from sand of Yaerae Beach.</title>
        <authorList>
            <person name="Kim W."/>
        </authorList>
    </citation>
    <scope>NUCLEOTIDE SEQUENCE [LARGE SCALE GENOMIC DNA]</scope>
    <source>
        <strain evidence="11">CAU 1555</strain>
    </source>
</reference>
<dbReference type="Pfam" id="PF07660">
    <property type="entry name" value="STN"/>
    <property type="match status" value="1"/>
</dbReference>
<comment type="caution">
    <text evidence="10">The sequence shown here is derived from an EMBL/GenBank/DDBJ whole genome shotgun (WGS) entry which is preliminary data.</text>
</comment>
<comment type="subcellular location">
    <subcellularLocation>
        <location evidence="1 7">Cell outer membrane</location>
        <topology evidence="1 7">Multi-pass membrane protein</topology>
    </subcellularLocation>
</comment>
<keyword evidence="6 7" id="KW-0998">Cell outer membrane</keyword>
<keyword evidence="5 7" id="KW-0472">Membrane</keyword>
<dbReference type="InterPro" id="IPR012910">
    <property type="entry name" value="Plug_dom"/>
</dbReference>